<dbReference type="PANTHER" id="PTHR44943">
    <property type="entry name" value="CELLULOSE SYNTHASE OPERON PROTEIN C"/>
    <property type="match status" value="1"/>
</dbReference>
<keyword evidence="1" id="KW-0677">Repeat</keyword>
<gene>
    <name evidence="5" type="ORF">QM524_04465</name>
</gene>
<dbReference type="InterPro" id="IPR011990">
    <property type="entry name" value="TPR-like_helical_dom_sf"/>
</dbReference>
<dbReference type="SUPFAM" id="SSF48452">
    <property type="entry name" value="TPR-like"/>
    <property type="match status" value="2"/>
</dbReference>
<dbReference type="Proteomes" id="UP001236507">
    <property type="component" value="Unassembled WGS sequence"/>
</dbReference>
<dbReference type="RefSeq" id="WP_283343662.1">
    <property type="nucleotide sequence ID" value="NZ_JASHIF010000003.1"/>
</dbReference>
<feature type="coiled-coil region" evidence="4">
    <location>
        <begin position="274"/>
        <end position="393"/>
    </location>
</feature>
<evidence type="ECO:0000313" key="5">
    <source>
        <dbReference type="EMBL" id="MDI9858452.1"/>
    </source>
</evidence>
<protein>
    <recommendedName>
        <fullName evidence="7">Tetratricopeptide repeat protein</fullName>
    </recommendedName>
</protein>
<dbReference type="InterPro" id="IPR051685">
    <property type="entry name" value="Ycf3/AcsC/BcsC/TPR_MFPF"/>
</dbReference>
<dbReference type="InterPro" id="IPR019734">
    <property type="entry name" value="TPR_rpt"/>
</dbReference>
<sequence length="494" mass="54356">MRKLTFALFAVAATGGASYAQTDKLLLEANRKTILDAKKKVDEAITKKDSLKAKTWLTRAEAYLDLANSQDAELTNQVPNAGFIAVESLKKAISLDVVNGKEGSTAAAAKKYLSVAYNKEGKAEGEGMKLYGAFMNAGIAKYQSKDYSGALKDLQMASEIGSKDTTAAMYTGIIGQMAKENDAAKVGFEKFISLGGKDPGIYYSLAQIYKDEKNEDKALATLEKGISINPANKDLKNEKINMYLAFKKIDSAISELSAVVEKDPSNVQTVLNLAILFDNKAEQYNAEIREVKEKLAEFDVEGVKKKVAAQKDKVDAFESEIKRLTDKIKKDPKSAVNTKKQIAEITKQRDAEKVELDNLNAELAKKSANAGNAAELNAKIAALQEKQKAAKASALANYDKALKVDPNNYDVNYNLGVIAFNEAVILNKKVGDMGMDEYKKDGKAAEATRDDKFKEALKYFEKAYSLKKEEDVKENLKQLYRVLKMEDKLKELGE</sequence>
<proteinExistence type="predicted"/>
<evidence type="ECO:0000256" key="4">
    <source>
        <dbReference type="SAM" id="Coils"/>
    </source>
</evidence>
<evidence type="ECO:0008006" key="7">
    <source>
        <dbReference type="Google" id="ProtNLM"/>
    </source>
</evidence>
<keyword evidence="6" id="KW-1185">Reference proteome</keyword>
<dbReference type="SMART" id="SM00028">
    <property type="entry name" value="TPR"/>
    <property type="match status" value="4"/>
</dbReference>
<name>A0ABT6Y4F6_9BACT</name>
<dbReference type="Gene3D" id="1.25.40.10">
    <property type="entry name" value="Tetratricopeptide repeat domain"/>
    <property type="match status" value="2"/>
</dbReference>
<dbReference type="PANTHER" id="PTHR44943:SF8">
    <property type="entry name" value="TPR REPEAT-CONTAINING PROTEIN MJ0263"/>
    <property type="match status" value="1"/>
</dbReference>
<dbReference type="PROSITE" id="PS50005">
    <property type="entry name" value="TPR"/>
    <property type="match status" value="1"/>
</dbReference>
<organism evidence="5 6">
    <name type="scientific">Flectobacillus roseus</name>
    <dbReference type="NCBI Taxonomy" id="502259"/>
    <lineage>
        <taxon>Bacteria</taxon>
        <taxon>Pseudomonadati</taxon>
        <taxon>Bacteroidota</taxon>
        <taxon>Cytophagia</taxon>
        <taxon>Cytophagales</taxon>
        <taxon>Flectobacillaceae</taxon>
        <taxon>Flectobacillus</taxon>
    </lineage>
</organism>
<evidence type="ECO:0000313" key="6">
    <source>
        <dbReference type="Proteomes" id="UP001236507"/>
    </source>
</evidence>
<dbReference type="Pfam" id="PF13181">
    <property type="entry name" value="TPR_8"/>
    <property type="match status" value="1"/>
</dbReference>
<dbReference type="EMBL" id="JASHIF010000003">
    <property type="protein sequence ID" value="MDI9858452.1"/>
    <property type="molecule type" value="Genomic_DNA"/>
</dbReference>
<reference evidence="5 6" key="1">
    <citation type="submission" date="2023-05" db="EMBL/GenBank/DDBJ databases">
        <title>Novel species of genus Flectobacillus isolated from stream in China.</title>
        <authorList>
            <person name="Lu H."/>
        </authorList>
    </citation>
    <scope>NUCLEOTIDE SEQUENCE [LARGE SCALE GENOMIC DNA]</scope>
    <source>
        <strain evidence="5 6">KCTC 42575</strain>
    </source>
</reference>
<evidence type="ECO:0000256" key="2">
    <source>
        <dbReference type="ARBA" id="ARBA00022803"/>
    </source>
</evidence>
<feature type="repeat" description="TPR" evidence="3">
    <location>
        <begin position="199"/>
        <end position="232"/>
    </location>
</feature>
<accession>A0ABT6Y4F6</accession>
<evidence type="ECO:0000256" key="1">
    <source>
        <dbReference type="ARBA" id="ARBA00022737"/>
    </source>
</evidence>
<evidence type="ECO:0000256" key="3">
    <source>
        <dbReference type="PROSITE-ProRule" id="PRU00339"/>
    </source>
</evidence>
<keyword evidence="4" id="KW-0175">Coiled coil</keyword>
<keyword evidence="2 3" id="KW-0802">TPR repeat</keyword>
<comment type="caution">
    <text evidence="5">The sequence shown here is derived from an EMBL/GenBank/DDBJ whole genome shotgun (WGS) entry which is preliminary data.</text>
</comment>